<dbReference type="InterPro" id="IPR044068">
    <property type="entry name" value="CB"/>
</dbReference>
<keyword evidence="9" id="KW-1185">Reference proteome</keyword>
<reference evidence="8 9" key="1">
    <citation type="submission" date="2011-11" db="EMBL/GenBank/DDBJ databases">
        <title>Improved High-Quality Draft sequence of Beggiatoa alba B18lD.</title>
        <authorList>
            <consortium name="US DOE Joint Genome Institute"/>
            <person name="Lucas S."/>
            <person name="Han J."/>
            <person name="Lapidus A."/>
            <person name="Cheng J.-F."/>
            <person name="Goodwin L."/>
            <person name="Pitluck S."/>
            <person name="Peters L."/>
            <person name="Mikhailova N."/>
            <person name="Held B."/>
            <person name="Detter J.C."/>
            <person name="Han C."/>
            <person name="Tapia R."/>
            <person name="Land M."/>
            <person name="Hauser L."/>
            <person name="Kyrpides N."/>
            <person name="Ivanova N."/>
            <person name="Pagani I."/>
            <person name="Samuel K."/>
            <person name="Teske A."/>
            <person name="Mueller J."/>
            <person name="Woyke T."/>
        </authorList>
    </citation>
    <scope>NUCLEOTIDE SEQUENCE [LARGE SCALE GENOMIC DNA]</scope>
    <source>
        <strain evidence="8 9">B18LD</strain>
    </source>
</reference>
<proteinExistence type="inferred from homology"/>
<dbReference type="InterPro" id="IPR025166">
    <property type="entry name" value="Integrase_DNA_bind_dom"/>
</dbReference>
<dbReference type="InterPro" id="IPR011010">
    <property type="entry name" value="DNA_brk_join_enz"/>
</dbReference>
<dbReference type="OrthoDB" id="9795573at2"/>
<organism evidence="8 9">
    <name type="scientific">Beggiatoa alba B18LD</name>
    <dbReference type="NCBI Taxonomy" id="395493"/>
    <lineage>
        <taxon>Bacteria</taxon>
        <taxon>Pseudomonadati</taxon>
        <taxon>Pseudomonadota</taxon>
        <taxon>Gammaproteobacteria</taxon>
        <taxon>Thiotrichales</taxon>
        <taxon>Thiotrichaceae</taxon>
        <taxon>Beggiatoa</taxon>
    </lineage>
</organism>
<evidence type="ECO:0000256" key="1">
    <source>
        <dbReference type="ARBA" id="ARBA00008857"/>
    </source>
</evidence>
<evidence type="ECO:0000259" key="6">
    <source>
        <dbReference type="PROSITE" id="PS51898"/>
    </source>
</evidence>
<dbReference type="EMBL" id="JH600070">
    <property type="protein sequence ID" value="EIJ41614.1"/>
    <property type="molecule type" value="Genomic_DNA"/>
</dbReference>
<evidence type="ECO:0000256" key="2">
    <source>
        <dbReference type="ARBA" id="ARBA00022908"/>
    </source>
</evidence>
<dbReference type="Gene3D" id="1.10.443.10">
    <property type="entry name" value="Intergrase catalytic core"/>
    <property type="match status" value="1"/>
</dbReference>
<dbReference type="PROSITE" id="PS51900">
    <property type="entry name" value="CB"/>
    <property type="match status" value="1"/>
</dbReference>
<dbReference type="Pfam" id="PF00589">
    <property type="entry name" value="Phage_integrase"/>
    <property type="match status" value="1"/>
</dbReference>
<dbReference type="PANTHER" id="PTHR30629:SF2">
    <property type="entry name" value="PROPHAGE INTEGRASE INTS-RELATED"/>
    <property type="match status" value="1"/>
</dbReference>
<dbReference type="GO" id="GO:0015074">
    <property type="term" value="P:DNA integration"/>
    <property type="evidence" value="ECO:0007669"/>
    <property type="project" value="UniProtKB-KW"/>
</dbReference>
<dbReference type="Pfam" id="PF13356">
    <property type="entry name" value="Arm-DNA-bind_3"/>
    <property type="match status" value="1"/>
</dbReference>
<evidence type="ECO:0000313" key="8">
    <source>
        <dbReference type="EMBL" id="EIJ41614.1"/>
    </source>
</evidence>
<dbReference type="RefSeq" id="WP_002683700.1">
    <property type="nucleotide sequence ID" value="NZ_JH600070.1"/>
</dbReference>
<dbReference type="Gene3D" id="1.10.150.130">
    <property type="match status" value="1"/>
</dbReference>
<dbReference type="InterPro" id="IPR038488">
    <property type="entry name" value="Integrase_DNA-bd_sf"/>
</dbReference>
<evidence type="ECO:0000259" key="7">
    <source>
        <dbReference type="PROSITE" id="PS51900"/>
    </source>
</evidence>
<dbReference type="eggNOG" id="COG0582">
    <property type="taxonomic scope" value="Bacteria"/>
</dbReference>
<dbReference type="InterPro" id="IPR013762">
    <property type="entry name" value="Integrase-like_cat_sf"/>
</dbReference>
<dbReference type="PANTHER" id="PTHR30629">
    <property type="entry name" value="PROPHAGE INTEGRASE"/>
    <property type="match status" value="1"/>
</dbReference>
<dbReference type="GO" id="GO:0003677">
    <property type="term" value="F:DNA binding"/>
    <property type="evidence" value="ECO:0007669"/>
    <property type="project" value="UniProtKB-UniRule"/>
</dbReference>
<accession>I3CDC1</accession>
<feature type="domain" description="Core-binding (CB)" evidence="7">
    <location>
        <begin position="101"/>
        <end position="179"/>
    </location>
</feature>
<sequence>MSANNALKLTKTSVEKLPYPETGQVFYRDTELKGFGLRVTKGSKTYIVENSICGKACRVTIGKQTVFTAEQARVIAKKLLADIAVGINPNQQKALERRKTITLHAVFKDFMNTRTLKPKTCYLYQKCFERVFATWHHKQITEINRTNIAEHYQHICQAHGDAYANLSFRLLRTLFNFAIASHEELMNVNPVNVLHDKRQWKVIPRRQRFIKNHQLIAWWQAVEQLENTTLRDYFQLLLLTGLRKQEAATLQWSSIDLQEKTMTITETKNAQPHTLPLSEYLYSLLQRRQQLTNSIWVFPNPATQKPFIELRQQLKLITEKSGINFTCHDLRRTFATLAESLEISSYAVKRLLNHKQSQDVTAGYIVHDVERLRAPMERITQTILKHCLNQDFQN</sequence>
<dbReference type="InterPro" id="IPR002104">
    <property type="entry name" value="Integrase_catalytic"/>
</dbReference>
<dbReference type="AlphaFoldDB" id="I3CDC1"/>
<dbReference type="Gene3D" id="3.30.160.390">
    <property type="entry name" value="Integrase, DNA-binding domain"/>
    <property type="match status" value="1"/>
</dbReference>
<protein>
    <submittedName>
        <fullName evidence="8">Site-specific recombinase XerD</fullName>
    </submittedName>
</protein>
<keyword evidence="2" id="KW-0229">DNA integration</keyword>
<evidence type="ECO:0000256" key="5">
    <source>
        <dbReference type="PROSITE-ProRule" id="PRU01248"/>
    </source>
</evidence>
<dbReference type="InterPro" id="IPR010998">
    <property type="entry name" value="Integrase_recombinase_N"/>
</dbReference>
<dbReference type="STRING" id="395493.BegalDRAFT_0702"/>
<dbReference type="PROSITE" id="PS51898">
    <property type="entry name" value="TYR_RECOMBINASE"/>
    <property type="match status" value="1"/>
</dbReference>
<dbReference type="InterPro" id="IPR050808">
    <property type="entry name" value="Phage_Integrase"/>
</dbReference>
<evidence type="ECO:0000256" key="3">
    <source>
        <dbReference type="ARBA" id="ARBA00023125"/>
    </source>
</evidence>
<dbReference type="Proteomes" id="UP000005744">
    <property type="component" value="Unassembled WGS sequence"/>
</dbReference>
<dbReference type="HOGENOM" id="CLU_027562_17_7_6"/>
<evidence type="ECO:0000256" key="4">
    <source>
        <dbReference type="ARBA" id="ARBA00023172"/>
    </source>
</evidence>
<dbReference type="GO" id="GO:0006310">
    <property type="term" value="P:DNA recombination"/>
    <property type="evidence" value="ECO:0007669"/>
    <property type="project" value="UniProtKB-KW"/>
</dbReference>
<comment type="similarity">
    <text evidence="1">Belongs to the 'phage' integrase family.</text>
</comment>
<dbReference type="SUPFAM" id="SSF56349">
    <property type="entry name" value="DNA breaking-rejoining enzymes"/>
    <property type="match status" value="1"/>
</dbReference>
<keyword evidence="3 5" id="KW-0238">DNA-binding</keyword>
<evidence type="ECO:0000313" key="9">
    <source>
        <dbReference type="Proteomes" id="UP000005744"/>
    </source>
</evidence>
<keyword evidence="4" id="KW-0233">DNA recombination</keyword>
<name>I3CDC1_9GAMM</name>
<feature type="domain" description="Tyr recombinase" evidence="6">
    <location>
        <begin position="205"/>
        <end position="377"/>
    </location>
</feature>
<gene>
    <name evidence="8" type="ORF">BegalDRAFT_0702</name>
</gene>